<dbReference type="InterPro" id="IPR008993">
    <property type="entry name" value="TIMP-like_OB-fold"/>
</dbReference>
<evidence type="ECO:0000313" key="9">
    <source>
        <dbReference type="WBParaSite" id="ALUE_0000884501-mRNA-1"/>
    </source>
</evidence>
<dbReference type="CDD" id="cd03577">
    <property type="entry name" value="NTR_TIMP_like"/>
    <property type="match status" value="1"/>
</dbReference>
<proteinExistence type="predicted"/>
<keyword evidence="4" id="KW-0862">Zinc</keyword>
<dbReference type="InterPro" id="IPR001134">
    <property type="entry name" value="Netrin_domain"/>
</dbReference>
<dbReference type="GO" id="GO:0005615">
    <property type="term" value="C:extracellular space"/>
    <property type="evidence" value="ECO:0007669"/>
    <property type="project" value="TreeGrafter"/>
</dbReference>
<dbReference type="GO" id="GO:0008191">
    <property type="term" value="F:metalloendopeptidase inhibitor activity"/>
    <property type="evidence" value="ECO:0007669"/>
    <property type="project" value="InterPro"/>
</dbReference>
<keyword evidence="3 5" id="KW-1015">Disulfide bond</keyword>
<sequence length="532" mass="59725">MQQLARFLVCCLLIVAVDACKCRVLTAQEAFKNAEWVSRVKILRKEEKTEGGVDHIEYEVEHVEIFKNSRSPQLSKEITTSTSTAACGLVSLQIGKEYLLSGRFTDRDYLHINSCGQITDSAKNGQPLGFVLEWNEVPNDLKGKLSDGSMKHHLTQFLLFSLLIVALKACKCGNLSPKEAYSNAQWVTRAKILRRQSKKIDGIGYIEYKVNHIDVFKNIRKPRKLPDEITTLATSASCGLPSLGIGKEYLLSGRFVDGDILRMYACEQIIVKSKDGKPLGVVLEWNEVPNDLRKKLSGGNMKHVTKFLAFCLLIVALDACTCGLSSQRETYRNAEWVTRARILRKQSKTINIEYIVKHVEIFKDTRRPRGVSGQITTPRSSAACGLTSLEQQFARIMTDNQTCFYVVLKRSFVVSDLVEKSWDWDVMDFTRVGRRCVAIIHDASQGSGCLKLDQYRSEAQSLEWAAVAGSCYYVYMVLIGLIPRTFGGGSDLRMNTCGQITAKDKNGQPLGLVLEWNKVPNDLKRRLRSGNV</sequence>
<evidence type="ECO:0000256" key="2">
    <source>
        <dbReference type="ARBA" id="ARBA00022525"/>
    </source>
</evidence>
<accession>A0A9J2PFT1</accession>
<evidence type="ECO:0000259" key="7">
    <source>
        <dbReference type="PROSITE" id="PS50189"/>
    </source>
</evidence>
<dbReference type="GO" id="GO:0002020">
    <property type="term" value="F:protease binding"/>
    <property type="evidence" value="ECO:0007669"/>
    <property type="project" value="TreeGrafter"/>
</dbReference>
<dbReference type="SUPFAM" id="SSF50242">
    <property type="entry name" value="TIMP-like"/>
    <property type="match status" value="3"/>
</dbReference>
<feature type="chain" id="PRO_5039924574" evidence="6">
    <location>
        <begin position="20"/>
        <end position="532"/>
    </location>
</feature>
<dbReference type="GO" id="GO:0031012">
    <property type="term" value="C:extracellular matrix"/>
    <property type="evidence" value="ECO:0007669"/>
    <property type="project" value="TreeGrafter"/>
</dbReference>
<protein>
    <submittedName>
        <fullName evidence="9">NTR domain-containing protein</fullName>
    </submittedName>
</protein>
<evidence type="ECO:0000313" key="8">
    <source>
        <dbReference type="Proteomes" id="UP000036681"/>
    </source>
</evidence>
<evidence type="ECO:0000256" key="1">
    <source>
        <dbReference type="ARBA" id="ARBA00004613"/>
    </source>
</evidence>
<reference evidence="9" key="1">
    <citation type="submission" date="2023-03" db="UniProtKB">
        <authorList>
            <consortium name="WormBaseParasite"/>
        </authorList>
    </citation>
    <scope>IDENTIFICATION</scope>
</reference>
<keyword evidence="4" id="KW-0479">Metal-binding</keyword>
<keyword evidence="2" id="KW-0964">Secreted</keyword>
<feature type="binding site" evidence="4">
    <location>
        <position position="20"/>
    </location>
    <ligand>
        <name>Zn(2+)</name>
        <dbReference type="ChEBI" id="CHEBI:29105"/>
        <note>ligand shared with metalloproteinase partner</note>
    </ligand>
</feature>
<dbReference type="PANTHER" id="PTHR11844">
    <property type="entry name" value="METALLOPROTEASE INHIBITOR"/>
    <property type="match status" value="1"/>
</dbReference>
<feature type="disulfide bond" evidence="5">
    <location>
        <begin position="20"/>
        <end position="87"/>
    </location>
</feature>
<dbReference type="AlphaFoldDB" id="A0A9J2PFT1"/>
<dbReference type="Proteomes" id="UP000036681">
    <property type="component" value="Unplaced"/>
</dbReference>
<feature type="domain" description="NTR" evidence="7">
    <location>
        <begin position="170"/>
        <end position="311"/>
    </location>
</feature>
<evidence type="ECO:0000256" key="6">
    <source>
        <dbReference type="SAM" id="SignalP"/>
    </source>
</evidence>
<feature type="disulfide bond" evidence="5">
    <location>
        <begin position="22"/>
        <end position="115"/>
    </location>
</feature>
<evidence type="ECO:0000256" key="5">
    <source>
        <dbReference type="PIRSR" id="PIRSR601820-3"/>
    </source>
</evidence>
<feature type="domain" description="NTR" evidence="7">
    <location>
        <begin position="20"/>
        <end position="172"/>
    </location>
</feature>
<evidence type="ECO:0000256" key="3">
    <source>
        <dbReference type="ARBA" id="ARBA00023157"/>
    </source>
</evidence>
<dbReference type="Pfam" id="PF00965">
    <property type="entry name" value="TIMP"/>
    <property type="match status" value="2"/>
</dbReference>
<organism evidence="8 9">
    <name type="scientific">Ascaris lumbricoides</name>
    <name type="common">Giant roundworm</name>
    <dbReference type="NCBI Taxonomy" id="6252"/>
    <lineage>
        <taxon>Eukaryota</taxon>
        <taxon>Metazoa</taxon>
        <taxon>Ecdysozoa</taxon>
        <taxon>Nematoda</taxon>
        <taxon>Chromadorea</taxon>
        <taxon>Rhabditida</taxon>
        <taxon>Spirurina</taxon>
        <taxon>Ascaridomorpha</taxon>
        <taxon>Ascaridoidea</taxon>
        <taxon>Ascarididae</taxon>
        <taxon>Ascaris</taxon>
    </lineage>
</organism>
<keyword evidence="6" id="KW-0732">Signal</keyword>
<name>A0A9J2PFT1_ASCLU</name>
<dbReference type="PROSITE" id="PS50189">
    <property type="entry name" value="NTR"/>
    <property type="match status" value="2"/>
</dbReference>
<dbReference type="PANTHER" id="PTHR11844:SF25">
    <property type="entry name" value="NTR DOMAIN-CONTAINING PROTEIN"/>
    <property type="match status" value="1"/>
</dbReference>
<dbReference type="GO" id="GO:0046872">
    <property type="term" value="F:metal ion binding"/>
    <property type="evidence" value="ECO:0007669"/>
    <property type="project" value="UniProtKB-KW"/>
</dbReference>
<keyword evidence="8" id="KW-1185">Reference proteome</keyword>
<feature type="signal peptide" evidence="6">
    <location>
        <begin position="1"/>
        <end position="19"/>
    </location>
</feature>
<dbReference type="WBParaSite" id="ALUE_0000884501-mRNA-1">
    <property type="protein sequence ID" value="ALUE_0000884501-mRNA-1"/>
    <property type="gene ID" value="ALUE_0000884501"/>
</dbReference>
<dbReference type="Gene3D" id="2.40.50.120">
    <property type="match status" value="3"/>
</dbReference>
<dbReference type="GO" id="GO:0051045">
    <property type="term" value="P:negative regulation of membrane protein ectodomain proteolysis"/>
    <property type="evidence" value="ECO:0007669"/>
    <property type="project" value="TreeGrafter"/>
</dbReference>
<evidence type="ECO:0000256" key="4">
    <source>
        <dbReference type="PIRSR" id="PIRSR601820-1"/>
    </source>
</evidence>
<dbReference type="InterPro" id="IPR001820">
    <property type="entry name" value="TIMP"/>
</dbReference>
<comment type="subcellular location">
    <subcellularLocation>
        <location evidence="1">Secreted</location>
    </subcellularLocation>
</comment>